<dbReference type="InterPro" id="IPR017871">
    <property type="entry name" value="ABC_transporter-like_CS"/>
</dbReference>
<evidence type="ECO:0000313" key="7">
    <source>
        <dbReference type="Proteomes" id="UP000001551"/>
    </source>
</evidence>
<dbReference type="PROSITE" id="PS00211">
    <property type="entry name" value="ABC_TRANSPORTER_1"/>
    <property type="match status" value="1"/>
</dbReference>
<feature type="domain" description="ABC transporter" evidence="5">
    <location>
        <begin position="3"/>
        <end position="229"/>
    </location>
</feature>
<dbReference type="Gene3D" id="3.40.50.300">
    <property type="entry name" value="P-loop containing nucleotide triphosphate hydrolases"/>
    <property type="match status" value="1"/>
</dbReference>
<dbReference type="GO" id="GO:0005524">
    <property type="term" value="F:ATP binding"/>
    <property type="evidence" value="ECO:0007669"/>
    <property type="project" value="UniProtKB-KW"/>
</dbReference>
<organism evidence="6 7">
    <name type="scientific">Ethanoligenens harbinense (strain DSM 18485 / JCM 12961 / CGMCC 1.5033 / YUAN-3)</name>
    <dbReference type="NCBI Taxonomy" id="663278"/>
    <lineage>
        <taxon>Bacteria</taxon>
        <taxon>Bacillati</taxon>
        <taxon>Bacillota</taxon>
        <taxon>Clostridia</taxon>
        <taxon>Eubacteriales</taxon>
        <taxon>Oscillospiraceae</taxon>
        <taxon>Ethanoligenens</taxon>
    </lineage>
</organism>
<dbReference type="SUPFAM" id="SSF52540">
    <property type="entry name" value="P-loop containing nucleoside triphosphate hydrolases"/>
    <property type="match status" value="1"/>
</dbReference>
<evidence type="ECO:0000259" key="5">
    <source>
        <dbReference type="PROSITE" id="PS50893"/>
    </source>
</evidence>
<dbReference type="KEGG" id="eha:Ethha_0556"/>
<dbReference type="RefSeq" id="WP_013484505.1">
    <property type="nucleotide sequence ID" value="NC_014828.1"/>
</dbReference>
<dbReference type="InterPro" id="IPR003593">
    <property type="entry name" value="AAA+_ATPase"/>
</dbReference>
<dbReference type="SMART" id="SM00382">
    <property type="entry name" value="AAA"/>
    <property type="match status" value="1"/>
</dbReference>
<dbReference type="Proteomes" id="UP000001551">
    <property type="component" value="Chromosome"/>
</dbReference>
<dbReference type="STRING" id="663278.Ethha_0556"/>
<dbReference type="InterPro" id="IPR027417">
    <property type="entry name" value="P-loop_NTPase"/>
</dbReference>
<dbReference type="CDD" id="cd03230">
    <property type="entry name" value="ABC_DR_subfamily_A"/>
    <property type="match status" value="1"/>
</dbReference>
<dbReference type="Pfam" id="PF00005">
    <property type="entry name" value="ABC_tran"/>
    <property type="match status" value="1"/>
</dbReference>
<dbReference type="eggNOG" id="COG1131">
    <property type="taxonomic scope" value="Bacteria"/>
</dbReference>
<accession>E6U9E2</accession>
<evidence type="ECO:0000256" key="3">
    <source>
        <dbReference type="ARBA" id="ARBA00022741"/>
    </source>
</evidence>
<protein>
    <submittedName>
        <fullName evidence="6">ABC transporter related protein</fullName>
    </submittedName>
</protein>
<name>E6U9E2_ETHHY</name>
<gene>
    <name evidence="6" type="ordered locus">Ethha_0556</name>
</gene>
<proteinExistence type="inferred from homology"/>
<keyword evidence="7" id="KW-1185">Reference proteome</keyword>
<evidence type="ECO:0000313" key="6">
    <source>
        <dbReference type="EMBL" id="ADU26133.1"/>
    </source>
</evidence>
<evidence type="ECO:0000256" key="2">
    <source>
        <dbReference type="ARBA" id="ARBA00022448"/>
    </source>
</evidence>
<dbReference type="EMBL" id="CP002400">
    <property type="protein sequence ID" value="ADU26133.1"/>
    <property type="molecule type" value="Genomic_DNA"/>
</dbReference>
<dbReference type="HOGENOM" id="CLU_000604_1_2_9"/>
<keyword evidence="3" id="KW-0547">Nucleotide-binding</keyword>
<dbReference type="AlphaFoldDB" id="E6U9E2"/>
<evidence type="ECO:0000256" key="4">
    <source>
        <dbReference type="ARBA" id="ARBA00022840"/>
    </source>
</evidence>
<evidence type="ECO:0000256" key="1">
    <source>
        <dbReference type="ARBA" id="ARBA00005417"/>
    </source>
</evidence>
<dbReference type="PROSITE" id="PS50893">
    <property type="entry name" value="ABC_TRANSPORTER_2"/>
    <property type="match status" value="1"/>
</dbReference>
<dbReference type="PANTHER" id="PTHR43335:SF4">
    <property type="entry name" value="ABC TRANSPORTER, ATP-BINDING PROTEIN"/>
    <property type="match status" value="1"/>
</dbReference>
<comment type="similarity">
    <text evidence="1">Belongs to the ABC transporter superfamily.</text>
</comment>
<keyword evidence="2" id="KW-0813">Transport</keyword>
<sequence>MIIEAVNLSKKYQNKLVVDSVSFSVEKGQVYGFLGPNGAGKSTCIKMLMGLVFPTSGKGQVLGKPLGDVSARMKLGYLPELFRYQEWMTGEDLLDFHSSLFRLKPDRQRNAGVLRRVGLLGQEKYKVGSYSKGMQQRIGLACALLPNPELLFLDEPTSALDPIGRKEVRNIILDLQKEGTTVFLNSHLLSEVEAVSDYITIINKGSVVRSGAIHDLLMKQINLKVTCSPIAEELFSNLKQHFDAELKPQGPDGTLYFRLTNTDSVHEIASFLISQGLELYELTPQHETLESLFLNAVGEGSAT</sequence>
<dbReference type="GO" id="GO:0016887">
    <property type="term" value="F:ATP hydrolysis activity"/>
    <property type="evidence" value="ECO:0007669"/>
    <property type="project" value="InterPro"/>
</dbReference>
<dbReference type="InterPro" id="IPR003439">
    <property type="entry name" value="ABC_transporter-like_ATP-bd"/>
</dbReference>
<dbReference type="PANTHER" id="PTHR43335">
    <property type="entry name" value="ABC TRANSPORTER, ATP-BINDING PROTEIN"/>
    <property type="match status" value="1"/>
</dbReference>
<reference evidence="6 7" key="1">
    <citation type="submission" date="2010-12" db="EMBL/GenBank/DDBJ databases">
        <title>Complete sequence of Ethanoligenens harbinense YUAN-3.</title>
        <authorList>
            <person name="Lucas S."/>
            <person name="Copeland A."/>
            <person name="Lapidus A."/>
            <person name="Cheng J.-F."/>
            <person name="Bruce D."/>
            <person name="Goodwin L."/>
            <person name="Pitluck S."/>
            <person name="Chertkov O."/>
            <person name="Misra M."/>
            <person name="Detter J.C."/>
            <person name="Han C."/>
            <person name="Tapia R."/>
            <person name="Land M."/>
            <person name="Hauser L."/>
            <person name="Jeffries C."/>
            <person name="Kyrpides N."/>
            <person name="Ivanova N."/>
            <person name="Mikhailova N."/>
            <person name="Wang A."/>
            <person name="Mouttaki H."/>
            <person name="He Z."/>
            <person name="Zhou J."/>
            <person name="Hemme C.L."/>
            <person name="Woyke T."/>
        </authorList>
    </citation>
    <scope>NUCLEOTIDE SEQUENCE [LARGE SCALE GENOMIC DNA]</scope>
    <source>
        <strain evidence="7">DSM 18485 / JCM 12961 / CGMCC 1.5033 / YUAN-3</strain>
    </source>
</reference>
<keyword evidence="4" id="KW-0067">ATP-binding</keyword>